<protein>
    <submittedName>
        <fullName evidence="2">Uncharacterized protein</fullName>
    </submittedName>
</protein>
<accession>A0ABS1UB48</accession>
<dbReference type="Proteomes" id="UP000660885">
    <property type="component" value="Unassembled WGS sequence"/>
</dbReference>
<reference evidence="2 3" key="1">
    <citation type="submission" date="2021-01" db="EMBL/GenBank/DDBJ databases">
        <title>Belnapia mucosa sp. nov. and Belnapia arida sp. nov., isolated from the Tabernas Desert (Almeria, Spain).</title>
        <authorList>
            <person name="Molina-Menor E."/>
            <person name="Vidal-Verdu A."/>
            <person name="Calonge A."/>
            <person name="Satari L."/>
            <person name="Pereto J."/>
            <person name="Porcar M."/>
        </authorList>
    </citation>
    <scope>NUCLEOTIDE SEQUENCE [LARGE SCALE GENOMIC DNA]</scope>
    <source>
        <strain evidence="2 3">T18</strain>
    </source>
</reference>
<evidence type="ECO:0000313" key="2">
    <source>
        <dbReference type="EMBL" id="MBL6081912.1"/>
    </source>
</evidence>
<comment type="caution">
    <text evidence="2">The sequence shown here is derived from an EMBL/GenBank/DDBJ whole genome shotgun (WGS) entry which is preliminary data.</text>
</comment>
<evidence type="ECO:0000256" key="1">
    <source>
        <dbReference type="SAM" id="MobiDB-lite"/>
    </source>
</evidence>
<dbReference type="RefSeq" id="WP_202835124.1">
    <property type="nucleotide sequence ID" value="NZ_JAETWB010000040.1"/>
</dbReference>
<sequence>MERLEQHQERNRKRAVAGDGRSSTLQTTKAGLISRGAVGGIDGFVQILADASARQPSADRRCLLVGQDPPDQRFDLFPRKTRLWGHRHLTPVSASARQNLVGQGCDGGAVVGILIALECLEQGSPPGFSVLICLEPIDWVQDFPYWLKTRLSGDCQNGL</sequence>
<proteinExistence type="predicted"/>
<gene>
    <name evidence="2" type="ORF">JMJ56_28410</name>
</gene>
<name>A0ABS1UB48_9PROT</name>
<keyword evidence="3" id="KW-1185">Reference proteome</keyword>
<organism evidence="2 3">
    <name type="scientific">Belnapia arida</name>
    <dbReference type="NCBI Taxonomy" id="2804533"/>
    <lineage>
        <taxon>Bacteria</taxon>
        <taxon>Pseudomonadati</taxon>
        <taxon>Pseudomonadota</taxon>
        <taxon>Alphaproteobacteria</taxon>
        <taxon>Acetobacterales</taxon>
        <taxon>Roseomonadaceae</taxon>
        <taxon>Belnapia</taxon>
    </lineage>
</organism>
<evidence type="ECO:0000313" key="3">
    <source>
        <dbReference type="Proteomes" id="UP000660885"/>
    </source>
</evidence>
<dbReference type="EMBL" id="JAETWB010000040">
    <property type="protein sequence ID" value="MBL6081912.1"/>
    <property type="molecule type" value="Genomic_DNA"/>
</dbReference>
<feature type="region of interest" description="Disordered" evidence="1">
    <location>
        <begin position="1"/>
        <end position="23"/>
    </location>
</feature>